<protein>
    <recommendedName>
        <fullName evidence="1">Integrase catalytic domain-containing protein</fullName>
    </recommendedName>
</protein>
<dbReference type="Gene3D" id="3.30.420.10">
    <property type="entry name" value="Ribonuclease H-like superfamily/Ribonuclease H"/>
    <property type="match status" value="1"/>
</dbReference>
<dbReference type="GO" id="GO:0015074">
    <property type="term" value="P:DNA integration"/>
    <property type="evidence" value="ECO:0007669"/>
    <property type="project" value="InterPro"/>
</dbReference>
<gene>
    <name evidence="2" type="ORF">COY29_00325</name>
</gene>
<evidence type="ECO:0000259" key="1">
    <source>
        <dbReference type="PROSITE" id="PS50994"/>
    </source>
</evidence>
<dbReference type="InterPro" id="IPR012337">
    <property type="entry name" value="RNaseH-like_sf"/>
</dbReference>
<comment type="caution">
    <text evidence="2">The sequence shown here is derived from an EMBL/GenBank/DDBJ whole genome shotgun (WGS) entry which is preliminary data.</text>
</comment>
<name>A0A2M7TPY0_9BACT</name>
<dbReference type="AlphaFoldDB" id="A0A2M7TPY0"/>
<dbReference type="Proteomes" id="UP000229753">
    <property type="component" value="Unassembled WGS sequence"/>
</dbReference>
<feature type="domain" description="Integrase catalytic" evidence="1">
    <location>
        <begin position="179"/>
        <end position="342"/>
    </location>
</feature>
<accession>A0A2M7TPY0</accession>
<dbReference type="PANTHER" id="PTHR47515:SF2">
    <property type="entry name" value="INTEGRASE CORE DOMAIN PROTEIN"/>
    <property type="match status" value="1"/>
</dbReference>
<evidence type="ECO:0000313" key="3">
    <source>
        <dbReference type="Proteomes" id="UP000229753"/>
    </source>
</evidence>
<dbReference type="SUPFAM" id="SSF53098">
    <property type="entry name" value="Ribonuclease H-like"/>
    <property type="match status" value="1"/>
</dbReference>
<proteinExistence type="predicted"/>
<dbReference type="Pfam" id="PF13683">
    <property type="entry name" value="rve_3"/>
    <property type="match status" value="1"/>
</dbReference>
<dbReference type="EMBL" id="PFNO01000011">
    <property type="protein sequence ID" value="PIZ50190.1"/>
    <property type="molecule type" value="Genomic_DNA"/>
</dbReference>
<organism evidence="2 3">
    <name type="scientific">Candidatus Woesebacteria bacterium CG_4_10_14_0_2_um_filter_39_14</name>
    <dbReference type="NCBI Taxonomy" id="1975054"/>
    <lineage>
        <taxon>Bacteria</taxon>
        <taxon>Candidatus Woeseibacteriota</taxon>
    </lineage>
</organism>
<dbReference type="GO" id="GO:0003676">
    <property type="term" value="F:nucleic acid binding"/>
    <property type="evidence" value="ECO:0007669"/>
    <property type="project" value="InterPro"/>
</dbReference>
<dbReference type="InterPro" id="IPR001584">
    <property type="entry name" value="Integrase_cat-core"/>
</dbReference>
<evidence type="ECO:0000313" key="2">
    <source>
        <dbReference type="EMBL" id="PIZ50190.1"/>
    </source>
</evidence>
<reference evidence="3" key="1">
    <citation type="submission" date="2017-09" db="EMBL/GenBank/DDBJ databases">
        <title>Depth-based differentiation of microbial function through sediment-hosted aquifers and enrichment of novel symbionts in the deep terrestrial subsurface.</title>
        <authorList>
            <person name="Probst A.J."/>
            <person name="Ladd B."/>
            <person name="Jarett J.K."/>
            <person name="Geller-Mcgrath D.E."/>
            <person name="Sieber C.M.K."/>
            <person name="Emerson J.B."/>
            <person name="Anantharaman K."/>
            <person name="Thomas B.C."/>
            <person name="Malmstrom R."/>
            <person name="Stieglmeier M."/>
            <person name="Klingl A."/>
            <person name="Woyke T."/>
            <person name="Ryan C.M."/>
            <person name="Banfield J.F."/>
        </authorList>
    </citation>
    <scope>NUCLEOTIDE SEQUENCE [LARGE SCALE GENOMIC DNA]</scope>
</reference>
<sequence>MGHETDRTRLIFSSIRGYTSWMKKTASIKAFADNDTAKYRLKVIEYYKSFGLSATLAAFPVKRSIVFLWQKTLKENSGRLFCLVPKSSRPHTCRRMQTHPLILAEICRLRKAHYRLGKKKLHFLLRRYAEEVGLPSFPAVSTIGKIIKRNHIFFDKPTFGYHDPGRKRPEGIKKVRVIYAPKPESGGYVEMDTIETIVGSVRRYTICAIDVKLKVAYAQTFKSKGSKNAKIVLEILASMLPIPIHTVQTDNGSEFLGVFDNYCRKNGIKHHFTYPKCPKINGVVERFNRSIQEEWLNMYQDEMVEPTLINRRIAEYLLFYHNDRIHEGLGDRTPASILGREIKSPKGV</sequence>
<dbReference type="PANTHER" id="PTHR47515">
    <property type="entry name" value="LOW CALCIUM RESPONSE LOCUS PROTEIN T"/>
    <property type="match status" value="1"/>
</dbReference>
<dbReference type="InterPro" id="IPR036397">
    <property type="entry name" value="RNaseH_sf"/>
</dbReference>
<dbReference type="PROSITE" id="PS50994">
    <property type="entry name" value="INTEGRASE"/>
    <property type="match status" value="1"/>
</dbReference>